<evidence type="ECO:0000313" key="2">
    <source>
        <dbReference type="Proteomes" id="UP000487117"/>
    </source>
</evidence>
<sequence length="251" mass="28166">MLAHYARLEATVEAGIPRLFSLNPRAGFVVRAIEPVRAPSSPSGGYLPPNEDGSRPGTFYVNTYALPTRRTWDAEPLFLHEAVPGHHFQLALQQELTDVPAFRRFGQQTAFVEGLALYAEGLGKELGLYRDPYDQAGRLQGELWRAIRLVVDTGLHSQGWSRQQVLDYMFANAATGEPDAVAEAERYIAWPGQAQAYKTGELKILQLRARARQALGERFDIRRFHAEVLKDGAVPLDVLDARIERWIATQR</sequence>
<gene>
    <name evidence="1" type="ORF">GAK31_03655</name>
</gene>
<dbReference type="AlphaFoldDB" id="A0A7V8JKI5"/>
<reference evidence="2" key="1">
    <citation type="journal article" date="2020" name="MBio">
        <title>Horizontal gene transfer to a defensive symbiont with a reduced genome amongst a multipartite beetle microbiome.</title>
        <authorList>
            <person name="Waterworth S.C."/>
            <person name="Florez L.V."/>
            <person name="Rees E.R."/>
            <person name="Hertweck C."/>
            <person name="Kaltenpoth M."/>
            <person name="Kwan J.C."/>
        </authorList>
    </citation>
    <scope>NUCLEOTIDE SEQUENCE [LARGE SCALE GENOMIC DNA]</scope>
</reference>
<dbReference type="PANTHER" id="PTHR33361:SF16">
    <property type="entry name" value="DUF885 DOMAIN-CONTAINING PROTEIN"/>
    <property type="match status" value="1"/>
</dbReference>
<protein>
    <recommendedName>
        <fullName evidence="3">DUF885 domain-containing protein</fullName>
    </recommendedName>
</protein>
<comment type="caution">
    <text evidence="1">The sequence shown here is derived from an EMBL/GenBank/DDBJ whole genome shotgun (WGS) entry which is preliminary data.</text>
</comment>
<dbReference type="Pfam" id="PF05960">
    <property type="entry name" value="DUF885"/>
    <property type="match status" value="1"/>
</dbReference>
<evidence type="ECO:0000313" key="1">
    <source>
        <dbReference type="EMBL" id="KAF1013506.1"/>
    </source>
</evidence>
<evidence type="ECO:0008006" key="3">
    <source>
        <dbReference type="Google" id="ProtNLM"/>
    </source>
</evidence>
<dbReference type="EMBL" id="WNDS01000005">
    <property type="protein sequence ID" value="KAF1013506.1"/>
    <property type="molecule type" value="Genomic_DNA"/>
</dbReference>
<organism evidence="1 2">
    <name type="scientific">Stenotrophomonas maltophilia</name>
    <name type="common">Pseudomonas maltophilia</name>
    <name type="synonym">Xanthomonas maltophilia</name>
    <dbReference type="NCBI Taxonomy" id="40324"/>
    <lineage>
        <taxon>Bacteria</taxon>
        <taxon>Pseudomonadati</taxon>
        <taxon>Pseudomonadota</taxon>
        <taxon>Gammaproteobacteria</taxon>
        <taxon>Lysobacterales</taxon>
        <taxon>Lysobacteraceae</taxon>
        <taxon>Stenotrophomonas</taxon>
        <taxon>Stenotrophomonas maltophilia group</taxon>
    </lineage>
</organism>
<proteinExistence type="predicted"/>
<accession>A0A7V8JKI5</accession>
<dbReference type="PANTHER" id="PTHR33361">
    <property type="entry name" value="GLR0591 PROTEIN"/>
    <property type="match status" value="1"/>
</dbReference>
<name>A0A7V8JKI5_STEMA</name>
<dbReference type="InterPro" id="IPR010281">
    <property type="entry name" value="DUF885"/>
</dbReference>
<dbReference type="Proteomes" id="UP000487117">
    <property type="component" value="Unassembled WGS sequence"/>
</dbReference>